<keyword evidence="2" id="KW-1185">Reference proteome</keyword>
<name>A0A1R3IQ00_COCAP</name>
<dbReference type="Proteomes" id="UP000188268">
    <property type="component" value="Unassembled WGS sequence"/>
</dbReference>
<gene>
    <name evidence="1" type="ORF">CCACVL1_10730</name>
</gene>
<accession>A0A1R3IQ00</accession>
<protein>
    <submittedName>
        <fullName evidence="1">Uncharacterized protein</fullName>
    </submittedName>
</protein>
<organism evidence="1 2">
    <name type="scientific">Corchorus capsularis</name>
    <name type="common">Jute</name>
    <dbReference type="NCBI Taxonomy" id="210143"/>
    <lineage>
        <taxon>Eukaryota</taxon>
        <taxon>Viridiplantae</taxon>
        <taxon>Streptophyta</taxon>
        <taxon>Embryophyta</taxon>
        <taxon>Tracheophyta</taxon>
        <taxon>Spermatophyta</taxon>
        <taxon>Magnoliopsida</taxon>
        <taxon>eudicotyledons</taxon>
        <taxon>Gunneridae</taxon>
        <taxon>Pentapetalae</taxon>
        <taxon>rosids</taxon>
        <taxon>malvids</taxon>
        <taxon>Malvales</taxon>
        <taxon>Malvaceae</taxon>
        <taxon>Grewioideae</taxon>
        <taxon>Apeibeae</taxon>
        <taxon>Corchorus</taxon>
    </lineage>
</organism>
<dbReference type="EMBL" id="AWWV01009706">
    <property type="protein sequence ID" value="OMO84668.1"/>
    <property type="molecule type" value="Genomic_DNA"/>
</dbReference>
<reference evidence="1 2" key="1">
    <citation type="submission" date="2013-09" db="EMBL/GenBank/DDBJ databases">
        <title>Corchorus capsularis genome sequencing.</title>
        <authorList>
            <person name="Alam M."/>
            <person name="Haque M.S."/>
            <person name="Islam M.S."/>
            <person name="Emdad E.M."/>
            <person name="Islam M.M."/>
            <person name="Ahmed B."/>
            <person name="Halim A."/>
            <person name="Hossen Q.M.M."/>
            <person name="Hossain M.Z."/>
            <person name="Ahmed R."/>
            <person name="Khan M.M."/>
            <person name="Islam R."/>
            <person name="Rashid M.M."/>
            <person name="Khan S.A."/>
            <person name="Rahman M.S."/>
            <person name="Alam M."/>
        </authorList>
    </citation>
    <scope>NUCLEOTIDE SEQUENCE [LARGE SCALE GENOMIC DNA]</scope>
    <source>
        <strain evidence="2">cv. CVL-1</strain>
        <tissue evidence="1">Whole seedling</tissue>
    </source>
</reference>
<evidence type="ECO:0000313" key="2">
    <source>
        <dbReference type="Proteomes" id="UP000188268"/>
    </source>
</evidence>
<evidence type="ECO:0000313" key="1">
    <source>
        <dbReference type="EMBL" id="OMO84668.1"/>
    </source>
</evidence>
<comment type="caution">
    <text evidence="1">The sequence shown here is derived from an EMBL/GenBank/DDBJ whole genome shotgun (WGS) entry which is preliminary data.</text>
</comment>
<proteinExistence type="predicted"/>
<dbReference type="AlphaFoldDB" id="A0A1R3IQ00"/>
<sequence length="44" mass="4691">MTVRAGPTMEYGTWILGGNGQSRTGAHLASWGRRLIGIGLMGFI</sequence>
<dbReference type="Gramene" id="OMO84668">
    <property type="protein sequence ID" value="OMO84668"/>
    <property type="gene ID" value="CCACVL1_10730"/>
</dbReference>